<name>A0ABY7F2B1_MYAAR</name>
<dbReference type="Proteomes" id="UP001164746">
    <property type="component" value="Chromosome 9"/>
</dbReference>
<evidence type="ECO:0000313" key="4">
    <source>
        <dbReference type="Proteomes" id="UP001164746"/>
    </source>
</evidence>
<proteinExistence type="predicted"/>
<keyword evidence="1" id="KW-0175">Coiled coil</keyword>
<organism evidence="3 4">
    <name type="scientific">Mya arenaria</name>
    <name type="common">Soft-shell clam</name>
    <dbReference type="NCBI Taxonomy" id="6604"/>
    <lineage>
        <taxon>Eukaryota</taxon>
        <taxon>Metazoa</taxon>
        <taxon>Spiralia</taxon>
        <taxon>Lophotrochozoa</taxon>
        <taxon>Mollusca</taxon>
        <taxon>Bivalvia</taxon>
        <taxon>Autobranchia</taxon>
        <taxon>Heteroconchia</taxon>
        <taxon>Euheterodonta</taxon>
        <taxon>Imparidentia</taxon>
        <taxon>Neoheterodontei</taxon>
        <taxon>Myida</taxon>
        <taxon>Myoidea</taxon>
        <taxon>Myidae</taxon>
        <taxon>Mya</taxon>
    </lineage>
</organism>
<evidence type="ECO:0000313" key="3">
    <source>
        <dbReference type="EMBL" id="WAR15509.1"/>
    </source>
</evidence>
<feature type="coiled-coil region" evidence="1">
    <location>
        <begin position="174"/>
        <end position="201"/>
    </location>
</feature>
<reference evidence="3" key="1">
    <citation type="submission" date="2022-11" db="EMBL/GenBank/DDBJ databases">
        <title>Centuries of genome instability and evolution in soft-shell clam transmissible cancer (bioRxiv).</title>
        <authorList>
            <person name="Hart S.F.M."/>
            <person name="Yonemitsu M.A."/>
            <person name="Giersch R.M."/>
            <person name="Beal B.F."/>
            <person name="Arriagada G."/>
            <person name="Davis B.W."/>
            <person name="Ostrander E.A."/>
            <person name="Goff S.P."/>
            <person name="Metzger M.J."/>
        </authorList>
    </citation>
    <scope>NUCLEOTIDE SEQUENCE</scope>
    <source>
        <strain evidence="3">MELC-2E11</strain>
        <tissue evidence="3">Siphon/mantle</tissue>
    </source>
</reference>
<gene>
    <name evidence="3" type="ORF">MAR_005614</name>
</gene>
<evidence type="ECO:0000259" key="2">
    <source>
        <dbReference type="Pfam" id="PF13873"/>
    </source>
</evidence>
<protein>
    <recommendedName>
        <fullName evidence="2">Myb/SANT-like DNA-binding domain-containing protein</fullName>
    </recommendedName>
</protein>
<feature type="domain" description="Myb/SANT-like DNA-binding" evidence="2">
    <location>
        <begin position="7"/>
        <end position="81"/>
    </location>
</feature>
<sequence>MNELKKRSNNWTDSERHSALSTILNQHDSLFGKFKGATLGNKVKEAKWDEIVMEINSCGGTRRTVEEVRKMYQSSKQRARRLGWTWREFSACDNLLLDKLQDTHVLTGIAGGVESGSYSFIIESDHDSSQPETGACGRINENITYEVPCVFAEKMQRKCMSFWAKLLKRSGEVDELYELEKKRARVELKLAENRVANENELFELKKAILEKNLEQVFSNSSIIPFNEL</sequence>
<accession>A0ABY7F2B1</accession>
<dbReference type="InterPro" id="IPR028002">
    <property type="entry name" value="Myb_DNA-bind_5"/>
</dbReference>
<evidence type="ECO:0000256" key="1">
    <source>
        <dbReference type="SAM" id="Coils"/>
    </source>
</evidence>
<dbReference type="Pfam" id="PF13873">
    <property type="entry name" value="Myb_DNA-bind_5"/>
    <property type="match status" value="1"/>
</dbReference>
<keyword evidence="4" id="KW-1185">Reference proteome</keyword>
<dbReference type="EMBL" id="CP111020">
    <property type="protein sequence ID" value="WAR15509.1"/>
    <property type="molecule type" value="Genomic_DNA"/>
</dbReference>